<organism evidence="2 3">
    <name type="scientific">Silvibacterium bohemicum</name>
    <dbReference type="NCBI Taxonomy" id="1577686"/>
    <lineage>
        <taxon>Bacteria</taxon>
        <taxon>Pseudomonadati</taxon>
        <taxon>Acidobacteriota</taxon>
        <taxon>Terriglobia</taxon>
        <taxon>Terriglobales</taxon>
        <taxon>Acidobacteriaceae</taxon>
        <taxon>Silvibacterium</taxon>
    </lineage>
</organism>
<comment type="caution">
    <text evidence="2">The sequence shown here is derived from an EMBL/GenBank/DDBJ whole genome shotgun (WGS) entry which is preliminary data.</text>
</comment>
<dbReference type="GO" id="GO:0008168">
    <property type="term" value="F:methyltransferase activity"/>
    <property type="evidence" value="ECO:0007669"/>
    <property type="project" value="UniProtKB-KW"/>
</dbReference>
<dbReference type="Gene3D" id="3.40.50.150">
    <property type="entry name" value="Vaccinia Virus protein VP39"/>
    <property type="match status" value="1"/>
</dbReference>
<dbReference type="RefSeq" id="WP_050060362.1">
    <property type="nucleotide sequence ID" value="NZ_JACHEK010000010.1"/>
</dbReference>
<dbReference type="InterPro" id="IPR029063">
    <property type="entry name" value="SAM-dependent_MTases_sf"/>
</dbReference>
<keyword evidence="2" id="KW-0830">Ubiquinone</keyword>
<dbReference type="Proteomes" id="UP000538666">
    <property type="component" value="Unassembled WGS sequence"/>
</dbReference>
<dbReference type="SUPFAM" id="SSF53335">
    <property type="entry name" value="S-adenosyl-L-methionine-dependent methyltransferases"/>
    <property type="match status" value="1"/>
</dbReference>
<keyword evidence="2" id="KW-0808">Transferase</keyword>
<dbReference type="EMBL" id="JACHEK010000010">
    <property type="protein sequence ID" value="MBB6146602.1"/>
    <property type="molecule type" value="Genomic_DNA"/>
</dbReference>
<sequence>MQLACESAEDYISAGHAFDGIAKEYDEIFTRSLIGKAQRSLVHEVLKTFFYRGDRILELNCGTGEDAAFLTSHGVSVLACDASEGMIEVASRRLSTRSARVSVSFAVCANERLDTLQGSHVFDGVLSNFGGLNCTRDLSEVAGELARLVRPGGRLFLCLMGRVCAWEQLWYCLRGEWRKAFRRIATGGTKVSLGGTTIDVHYPSAREMRAAFAPYFRLESRRGIGVALPPSWMEASFHNRPKLVDRLTAIDRRLGALPVFRGMADHVLFQFVREGE</sequence>
<reference evidence="2 3" key="1">
    <citation type="submission" date="2020-08" db="EMBL/GenBank/DDBJ databases">
        <title>Genomic Encyclopedia of Type Strains, Phase IV (KMG-IV): sequencing the most valuable type-strain genomes for metagenomic binning, comparative biology and taxonomic classification.</title>
        <authorList>
            <person name="Goeker M."/>
        </authorList>
    </citation>
    <scope>NUCLEOTIDE SEQUENCE [LARGE SCALE GENOMIC DNA]</scope>
    <source>
        <strain evidence="2 3">DSM 103733</strain>
    </source>
</reference>
<dbReference type="PROSITE" id="PS50007">
    <property type="entry name" value="PIPLC_X_DOMAIN"/>
    <property type="match status" value="1"/>
</dbReference>
<protein>
    <submittedName>
        <fullName evidence="2">Ubiquinone/menaquinone biosynthesis C-methylase UbiE</fullName>
    </submittedName>
</protein>
<feature type="domain" description="Methyltransferase" evidence="1">
    <location>
        <begin position="56"/>
        <end position="153"/>
    </location>
</feature>
<evidence type="ECO:0000313" key="2">
    <source>
        <dbReference type="EMBL" id="MBB6146602.1"/>
    </source>
</evidence>
<dbReference type="PANTHER" id="PTHR42912">
    <property type="entry name" value="METHYLTRANSFERASE"/>
    <property type="match status" value="1"/>
</dbReference>
<dbReference type="CDD" id="cd02440">
    <property type="entry name" value="AdoMet_MTases"/>
    <property type="match status" value="1"/>
</dbReference>
<gene>
    <name evidence="2" type="ORF">HNQ77_004581</name>
</gene>
<dbReference type="AlphaFoldDB" id="A0A841JZ15"/>
<keyword evidence="2" id="KW-0489">Methyltransferase</keyword>
<dbReference type="InterPro" id="IPR041698">
    <property type="entry name" value="Methyltransf_25"/>
</dbReference>
<dbReference type="Pfam" id="PF13649">
    <property type="entry name" value="Methyltransf_25"/>
    <property type="match status" value="1"/>
</dbReference>
<dbReference type="OrthoDB" id="9811589at2"/>
<evidence type="ECO:0000313" key="3">
    <source>
        <dbReference type="Proteomes" id="UP000538666"/>
    </source>
</evidence>
<evidence type="ECO:0000259" key="1">
    <source>
        <dbReference type="Pfam" id="PF13649"/>
    </source>
</evidence>
<dbReference type="GO" id="GO:0032259">
    <property type="term" value="P:methylation"/>
    <property type="evidence" value="ECO:0007669"/>
    <property type="project" value="UniProtKB-KW"/>
</dbReference>
<name>A0A841JZ15_9BACT</name>
<accession>A0A841JZ15</accession>
<proteinExistence type="predicted"/>
<dbReference type="InterPro" id="IPR050508">
    <property type="entry name" value="Methyltransf_Superfamily"/>
</dbReference>
<keyword evidence="3" id="KW-1185">Reference proteome</keyword>